<evidence type="ECO:0000256" key="5">
    <source>
        <dbReference type="SAM" id="MobiDB-lite"/>
    </source>
</evidence>
<dbReference type="GO" id="GO:0005793">
    <property type="term" value="C:endoplasmic reticulum-Golgi intermediate compartment"/>
    <property type="evidence" value="ECO:0007669"/>
    <property type="project" value="UniProtKB-SubCell"/>
</dbReference>
<dbReference type="SUPFAM" id="SSF48371">
    <property type="entry name" value="ARM repeat"/>
    <property type="match status" value="1"/>
</dbReference>
<dbReference type="GO" id="GO:0016197">
    <property type="term" value="P:endosomal transport"/>
    <property type="evidence" value="ECO:0007669"/>
    <property type="project" value="UniProtKB-ARBA"/>
</dbReference>
<dbReference type="CDD" id="cd00171">
    <property type="entry name" value="Sec7"/>
    <property type="match status" value="1"/>
</dbReference>
<feature type="compositionally biased region" description="Polar residues" evidence="5">
    <location>
        <begin position="367"/>
        <end position="414"/>
    </location>
</feature>
<feature type="region of interest" description="Disordered" evidence="5">
    <location>
        <begin position="230"/>
        <end position="262"/>
    </location>
</feature>
<feature type="domain" description="SEC7" evidence="6">
    <location>
        <begin position="698"/>
        <end position="891"/>
    </location>
</feature>
<comment type="subcellular location">
    <subcellularLocation>
        <location evidence="2">Endoplasmic reticulum-Golgi intermediate compartment</location>
    </subcellularLocation>
    <subcellularLocation>
        <location evidence="1">Golgi apparatus</location>
        <location evidence="1">cis-Golgi network</location>
    </subcellularLocation>
</comment>
<comment type="caution">
    <text evidence="7">The sequence shown here is derived from an EMBL/GenBank/DDBJ whole genome shotgun (WGS) entry which is preliminary data.</text>
</comment>
<dbReference type="FunFam" id="1.10.1000.11:FF:000007">
    <property type="entry name" value="Golgi-specific brefeldin A-resistance guanine nucleotide exchange factor 1"/>
    <property type="match status" value="1"/>
</dbReference>
<dbReference type="STRING" id="543379.A0A232EZ45"/>
<dbReference type="OrthoDB" id="10258608at2759"/>
<feature type="compositionally biased region" description="Low complexity" evidence="5">
    <location>
        <begin position="1709"/>
        <end position="1729"/>
    </location>
</feature>
<dbReference type="Pfam" id="PF23325">
    <property type="entry name" value="TPR_28"/>
    <property type="match status" value="1"/>
</dbReference>
<dbReference type="Gene3D" id="1.10.220.20">
    <property type="match status" value="1"/>
</dbReference>
<dbReference type="PROSITE" id="PS50190">
    <property type="entry name" value="SEC7"/>
    <property type="match status" value="1"/>
</dbReference>
<feature type="compositionally biased region" description="Low complexity" evidence="5">
    <location>
        <begin position="1644"/>
        <end position="1653"/>
    </location>
</feature>
<reference evidence="7 8" key="1">
    <citation type="journal article" date="2017" name="Curr. Biol.">
        <title>The Evolution of Venom by Co-option of Single-Copy Genes.</title>
        <authorList>
            <person name="Martinson E.O."/>
            <person name="Mrinalini"/>
            <person name="Kelkar Y.D."/>
            <person name="Chang C.H."/>
            <person name="Werren J.H."/>
        </authorList>
    </citation>
    <scope>NUCLEOTIDE SEQUENCE [LARGE SCALE GENOMIC DNA]</scope>
    <source>
        <strain evidence="7 8">Alberta</strain>
        <tissue evidence="7">Whole body</tissue>
    </source>
</reference>
<evidence type="ECO:0000313" key="8">
    <source>
        <dbReference type="Proteomes" id="UP000215335"/>
    </source>
</evidence>
<dbReference type="PANTHER" id="PTHR10663:SF388">
    <property type="entry name" value="GOLGI-SPECIFIC BREFELDIN A-RESISTANCE GUANINE NUCLEOTIDE EXCHANGE FACTOR 1"/>
    <property type="match status" value="1"/>
</dbReference>
<dbReference type="GO" id="GO:0005085">
    <property type="term" value="F:guanyl-nucleotide exchange factor activity"/>
    <property type="evidence" value="ECO:0007669"/>
    <property type="project" value="InterPro"/>
</dbReference>
<dbReference type="GO" id="GO:0032012">
    <property type="term" value="P:regulation of ARF protein signal transduction"/>
    <property type="evidence" value="ECO:0007669"/>
    <property type="project" value="InterPro"/>
</dbReference>
<gene>
    <name evidence="7" type="ORF">TSAR_009231</name>
</gene>
<dbReference type="Proteomes" id="UP000215335">
    <property type="component" value="Unassembled WGS sequence"/>
</dbReference>
<dbReference type="EMBL" id="NNAY01001556">
    <property type="protein sequence ID" value="OXU23613.1"/>
    <property type="molecule type" value="Genomic_DNA"/>
</dbReference>
<dbReference type="Pfam" id="PF01369">
    <property type="entry name" value="Sec7"/>
    <property type="match status" value="1"/>
</dbReference>
<evidence type="ECO:0000313" key="7">
    <source>
        <dbReference type="EMBL" id="OXU23613.1"/>
    </source>
</evidence>
<keyword evidence="3" id="KW-0813">Transport</keyword>
<feature type="compositionally biased region" description="Polar residues" evidence="5">
    <location>
        <begin position="1679"/>
        <end position="1704"/>
    </location>
</feature>
<dbReference type="InterPro" id="IPR000904">
    <property type="entry name" value="Sec7_dom"/>
</dbReference>
<dbReference type="InterPro" id="IPR016024">
    <property type="entry name" value="ARM-type_fold"/>
</dbReference>
<feature type="region of interest" description="Disordered" evidence="5">
    <location>
        <begin position="1626"/>
        <end position="1738"/>
    </location>
</feature>
<name>A0A232EZ45_9HYME</name>
<keyword evidence="8" id="KW-1185">Reference proteome</keyword>
<dbReference type="Pfam" id="PF12783">
    <property type="entry name" value="Sec7-like_HUS"/>
    <property type="match status" value="1"/>
</dbReference>
<dbReference type="GO" id="GO:0005794">
    <property type="term" value="C:Golgi apparatus"/>
    <property type="evidence" value="ECO:0007669"/>
    <property type="project" value="UniProtKB-SubCell"/>
</dbReference>
<organism evidence="7 8">
    <name type="scientific">Trichomalopsis sarcophagae</name>
    <dbReference type="NCBI Taxonomy" id="543379"/>
    <lineage>
        <taxon>Eukaryota</taxon>
        <taxon>Metazoa</taxon>
        <taxon>Ecdysozoa</taxon>
        <taxon>Arthropoda</taxon>
        <taxon>Hexapoda</taxon>
        <taxon>Insecta</taxon>
        <taxon>Pterygota</taxon>
        <taxon>Neoptera</taxon>
        <taxon>Endopterygota</taxon>
        <taxon>Hymenoptera</taxon>
        <taxon>Apocrita</taxon>
        <taxon>Proctotrupomorpha</taxon>
        <taxon>Chalcidoidea</taxon>
        <taxon>Pteromalidae</taxon>
        <taxon>Pteromalinae</taxon>
        <taxon>Trichomalopsis</taxon>
    </lineage>
</organism>
<feature type="compositionally biased region" description="Basic and acidic residues" evidence="5">
    <location>
        <begin position="346"/>
        <end position="366"/>
    </location>
</feature>
<proteinExistence type="predicted"/>
<protein>
    <recommendedName>
        <fullName evidence="6">SEC7 domain-containing protein</fullName>
    </recommendedName>
</protein>
<dbReference type="SUPFAM" id="SSF48425">
    <property type="entry name" value="Sec7 domain"/>
    <property type="match status" value="1"/>
</dbReference>
<dbReference type="GO" id="GO:0010256">
    <property type="term" value="P:endomembrane system organization"/>
    <property type="evidence" value="ECO:0007669"/>
    <property type="project" value="UniProtKB-ARBA"/>
</dbReference>
<dbReference type="PANTHER" id="PTHR10663">
    <property type="entry name" value="GUANYL-NUCLEOTIDE EXCHANGE FACTOR"/>
    <property type="match status" value="1"/>
</dbReference>
<evidence type="ECO:0000256" key="1">
    <source>
        <dbReference type="ARBA" id="ARBA00004222"/>
    </source>
</evidence>
<feature type="compositionally biased region" description="Pro residues" evidence="5">
    <location>
        <begin position="1628"/>
        <end position="1643"/>
    </location>
</feature>
<dbReference type="Gene3D" id="1.10.1000.11">
    <property type="entry name" value="Arf Nucleotide-binding Site Opener,domain 2"/>
    <property type="match status" value="1"/>
</dbReference>
<keyword evidence="4" id="KW-0333">Golgi apparatus</keyword>
<dbReference type="SMART" id="SM00222">
    <property type="entry name" value="Sec7"/>
    <property type="match status" value="1"/>
</dbReference>
<feature type="compositionally biased region" description="Basic and acidic residues" evidence="5">
    <location>
        <begin position="303"/>
        <end position="327"/>
    </location>
</feature>
<evidence type="ECO:0000259" key="6">
    <source>
        <dbReference type="PROSITE" id="PS50190"/>
    </source>
</evidence>
<feature type="compositionally biased region" description="Polar residues" evidence="5">
    <location>
        <begin position="332"/>
        <end position="345"/>
    </location>
</feature>
<evidence type="ECO:0000256" key="4">
    <source>
        <dbReference type="ARBA" id="ARBA00023034"/>
    </source>
</evidence>
<evidence type="ECO:0000256" key="3">
    <source>
        <dbReference type="ARBA" id="ARBA00022448"/>
    </source>
</evidence>
<dbReference type="InterPro" id="IPR056604">
    <property type="entry name" value="GBF1-like_TPR"/>
</dbReference>
<accession>A0A232EZ45</accession>
<sequence length="1902" mass="210734">MTTTTTITTDRMAKSNCPGGGLYVVEGEVGLLMTAMRRGVRWSSHSHQDEDQDGLMKGLSTLKEALNEAKNLSQLEPGVFMAPFLEIIRSEETTGPVTSLALSAVNKIISYGLIDAEHPAIAPCVEAIADAVTHARFVGTDASGDGVVLMRILQVLRALVLSPPGDNLSNESICEIMLSCFRICFETRLSELLRRTAEHCLRDMVQHLFVRLPHFADDTRGLLSMKKMRTGNMENTRNKSKKSSKIHLKPKSKSNLDEIDDPEAQLLSPVERVKVSHLATTPITPAGNIVDMQGSLNQITPDKLNDDNSDNKNRELKSETIKDDSNKDSAIVESSQKESNLSNETDVSKNDSENKVVSEINKENNKESQSPSTEIKQSSEGQVEVNQLDNKVSSPVSDSSIKQNLTESQDNQLNTEDKSNHYIQSPTGSVEDLSVDDASSMNSVKVPTVKVDGEAMEEYVNSQGVRFMPVQQHTPYGSLCIRELFRFLVSLCSPLDKQNTEIMMHLGLSLLQVTLEVAADALSNFPSLLALTKDDLTRNLILLLGTDRLSILAANLQVSFLLFESQREHLKFQMEQFIVKLMDLVNSDSNRIAYEQRELALEAIVRLWKIPGLPAELFVNYDCGLYSINLYEEIMKMLSKVLFNNASALVGSMYSMQFISLDAIFALIAGIEARCKGYTDMLKPSRHSALPNLPPRDKLMDTKAKKRWLAIGAEKFNENPREGIAKLAEHGLLGGTPGHPDPDEIAKLLRENPTLDKKAIGEYLSKKENTSILHSFVHSFNLQNTRIDQAVRQYMETFRLPGEAPLISLLLEKFAEHWHDSNNRPFASADAAFTLAYAIIMLNVDQHNHNVKRQSNPMTAEEFKKNLKKINGGADFDQDMLDEIYVAIKSEEIIMPAEQTGLIKENYLWKCLLRRGASPESLYIKVCDSGEFIDKDLAERAWAPIISALCRAYDKAPDRTLQRKVAQTFLSCAAISAHYNMTSDLDTLIVSLCKFTGLAAGGQPDQVVLKLGGSGTCQLATRTLFKICHMHGDALRASWKNIVDCLQMLYRAKLLPKNLTEGEDFLDPSGKVSLIREPTTPKAPPVEQGILSSLYSYIASDTSKTPHPAEAVAKKRALECVAHCYLKQIIDESKFLQVESLRPLVTALVSASSSDEGTSVFLLEQLLDVTIQNRDRVNCILSVIQGHLDILLTTAARENHPYLLERVTVGMLRLAIRLLRSEEFAGTVLPPLTPLTYLPSSSVPPLARQIAFGLFELLKIGAANIHSTEDWKVVFNLLECAGAGALQPKQVSNAVMDETNRSKSPILDPRPISPVPEWVLVSPTGTEAPLPVAADTIVLDRDLQAHDPAALVKCCESLTFLVRDVAHVTPFNFEICVRCVRTFAEAVLVSAGKRSRVHASTEEPANYQQMPIQLLDLMHTLHTKTAQVFRWWAEENNSEAASPNTKNVIATASLWPQAWRPLLQGIARLCCDSRRAVRAAAITSLQSTLLAHDLSQLSAVEWSQCLEQVLFPLLAQLLGPIAANDPLAVEETRVRAAMLLSKVFLHHLNPLLTLPGFLPLWLTVLDLLRSYMHADNSENLYEAIPESLKNMLLVMASAGVLQPESYLWTPTWRAIDIFLPNLKAELFPEPPAPQASPPSPPQSQSPTSQVTSPHQGAGVISLVDQQQPSYPKPIPPQPEDQQTCSSPMSQSPPSDTSILSTSPRLQEIPQQQQQHQYQQQQQQQQQHQPPTMPQPQPVTPVKIVLPSLVLDPCKEPQQVITLVNQPPPSVSSPVAVQPPTATLYRPHMQEQQIQQEQYHQQVYPVELNAQDQQLPSVYQSDYRQQTVSIKETSSPTKHQYAHLPQMQDFQTAAYAESVKNAAADGSSQNQITSAADTTTIFNSAAYFSEDPAADRLFVVTNP</sequence>
<feature type="region of interest" description="Disordered" evidence="5">
    <location>
        <begin position="298"/>
        <end position="439"/>
    </location>
</feature>
<feature type="compositionally biased region" description="Basic residues" evidence="5">
    <location>
        <begin position="238"/>
        <end position="252"/>
    </location>
</feature>
<evidence type="ECO:0000256" key="2">
    <source>
        <dbReference type="ARBA" id="ARBA00004399"/>
    </source>
</evidence>
<dbReference type="InterPro" id="IPR032691">
    <property type="entry name" value="Mon2/Sec7/BIG1-like_HUS"/>
</dbReference>
<dbReference type="InterPro" id="IPR035999">
    <property type="entry name" value="Sec7_dom_sf"/>
</dbReference>
<dbReference type="InterPro" id="IPR023394">
    <property type="entry name" value="Sec7_C_sf"/>
</dbReference>